<dbReference type="Proteomes" id="UP001177021">
    <property type="component" value="Unassembled WGS sequence"/>
</dbReference>
<proteinExistence type="predicted"/>
<protein>
    <submittedName>
        <fullName evidence="1">Uncharacterized protein</fullName>
    </submittedName>
</protein>
<name>A0ACB0I9D1_TRIPR</name>
<evidence type="ECO:0000313" key="1">
    <source>
        <dbReference type="EMBL" id="CAJ2628788.1"/>
    </source>
</evidence>
<comment type="caution">
    <text evidence="1">The sequence shown here is derived from an EMBL/GenBank/DDBJ whole genome shotgun (WGS) entry which is preliminary data.</text>
</comment>
<reference evidence="1" key="1">
    <citation type="submission" date="2023-10" db="EMBL/GenBank/DDBJ databases">
        <authorList>
            <person name="Rodriguez Cubillos JULIANA M."/>
            <person name="De Vega J."/>
        </authorList>
    </citation>
    <scope>NUCLEOTIDE SEQUENCE</scope>
</reference>
<gene>
    <name evidence="1" type="ORF">MILVUS5_LOCUS926</name>
</gene>
<evidence type="ECO:0000313" key="2">
    <source>
        <dbReference type="Proteomes" id="UP001177021"/>
    </source>
</evidence>
<accession>A0ACB0I9D1</accession>
<organism evidence="1 2">
    <name type="scientific">Trifolium pratense</name>
    <name type="common">Red clover</name>
    <dbReference type="NCBI Taxonomy" id="57577"/>
    <lineage>
        <taxon>Eukaryota</taxon>
        <taxon>Viridiplantae</taxon>
        <taxon>Streptophyta</taxon>
        <taxon>Embryophyta</taxon>
        <taxon>Tracheophyta</taxon>
        <taxon>Spermatophyta</taxon>
        <taxon>Magnoliopsida</taxon>
        <taxon>eudicotyledons</taxon>
        <taxon>Gunneridae</taxon>
        <taxon>Pentapetalae</taxon>
        <taxon>rosids</taxon>
        <taxon>fabids</taxon>
        <taxon>Fabales</taxon>
        <taxon>Fabaceae</taxon>
        <taxon>Papilionoideae</taxon>
        <taxon>50 kb inversion clade</taxon>
        <taxon>NPAAA clade</taxon>
        <taxon>Hologalegina</taxon>
        <taxon>IRL clade</taxon>
        <taxon>Trifolieae</taxon>
        <taxon>Trifolium</taxon>
    </lineage>
</organism>
<sequence>MQEFQCRIRVNYVTTSITGYLKMGLEENVEDSGCQWTLCKHTFYDLSHVSPVVFMFMLKECYYYGNCKATVKFRALQEQLRLVLHNDPKPGPATFVVQCLYVSPVFDNQSQGFTHLIISAFRRFLKRSTSTTTEDSLDAKNSAAYLLVNIIRGQIKHDEMIVMKILETFGVKLTNVQKALCQNKEKDYLSCGMAKELIEQYTLELVKSQLYTIAVTLMEHFSISHYSQSFLLEMIKSNQFKAAEKWAAFMGKPMLSILIQEFINRNMLKDAYEVIKKNNLKQDFPDVYKRCKESSLKSLAEKGCWDVAEARTNNDRQLMEYLVYLAMEAGYMEKVDELCERHSLDKFLYIKVLETSIPQGRYLHLEELMIEEIIWVDEVEGLLDATCHIEDVKVIGLDCEWKPNYVKGSKANKVSIMQIASEKKAFIFDLIKLHREVPESLDNCLTRILLSPGILKLGYNFQCDMKQLAHSYEELKCFKNYKRLLDIQKVFKDPRGGLAKLAEKVLGAGLNKTRRNSDWEQRPLTPNQLEYAALDAVVLVHIFRQLPDQGDEWKSCIESHMETTKKYKKRPKK</sequence>
<keyword evidence="2" id="KW-1185">Reference proteome</keyword>
<dbReference type="EMBL" id="CASHSV030000001">
    <property type="protein sequence ID" value="CAJ2628788.1"/>
    <property type="molecule type" value="Genomic_DNA"/>
</dbReference>